<dbReference type="InterPro" id="IPR007298">
    <property type="entry name" value="Cu-R_lipoprotein_NlpE"/>
</dbReference>
<protein>
    <recommendedName>
        <fullName evidence="4">Copper homeostasis protein</fullName>
    </recommendedName>
</protein>
<comment type="caution">
    <text evidence="2">The sequence shown here is derived from an EMBL/GenBank/DDBJ whole genome shotgun (WGS) entry which is preliminary data.</text>
</comment>
<dbReference type="Proteomes" id="UP000191980">
    <property type="component" value="Unassembled WGS sequence"/>
</dbReference>
<feature type="chain" id="PRO_5012890117" description="Copper homeostasis protein" evidence="1">
    <location>
        <begin position="30"/>
        <end position="175"/>
    </location>
</feature>
<dbReference type="Pfam" id="PF04170">
    <property type="entry name" value="NlpE"/>
    <property type="match status" value="1"/>
</dbReference>
<keyword evidence="1" id="KW-0732">Signal</keyword>
<sequence length="175" mass="19936">MKILTIPLKQSLNFILLSIFTVSISPAIANSDKQAMEAVQKARQMTRQDDHSAHLTPVDESQKFRGVYYGYLPCKDCAGTKMTLSLKNKNNYLLVTQYAKASSREYYDKGKYTWDDKTRTVTLVSRKNSSISKYSIIDEGTLVPFTVDGTPRVVDQDEYALRRSDTVESREVHIH</sequence>
<dbReference type="RefSeq" id="WP_080524414.1">
    <property type="nucleotide sequence ID" value="NZ_LPUF01000005.1"/>
</dbReference>
<evidence type="ECO:0000313" key="3">
    <source>
        <dbReference type="Proteomes" id="UP000191980"/>
    </source>
</evidence>
<dbReference type="STRING" id="1420851.AU255_18550"/>
<evidence type="ECO:0008006" key="4">
    <source>
        <dbReference type="Google" id="ProtNLM"/>
    </source>
</evidence>
<keyword evidence="3" id="KW-1185">Reference proteome</keyword>
<evidence type="ECO:0000313" key="2">
    <source>
        <dbReference type="EMBL" id="OQK15165.1"/>
    </source>
</evidence>
<feature type="signal peptide" evidence="1">
    <location>
        <begin position="1"/>
        <end position="29"/>
    </location>
</feature>
<gene>
    <name evidence="2" type="ORF">AU255_18550</name>
</gene>
<reference evidence="2 3" key="1">
    <citation type="submission" date="2015-12" db="EMBL/GenBank/DDBJ databases">
        <authorList>
            <person name="Shamseldin A."/>
            <person name="Moawad H."/>
            <person name="Abd El-Rahim W.M."/>
            <person name="Sadowsky M.J."/>
        </authorList>
    </citation>
    <scope>NUCLEOTIDE SEQUENCE [LARGE SCALE GENOMIC DNA]</scope>
    <source>
        <strain evidence="2 3">WF1</strain>
    </source>
</reference>
<proteinExistence type="predicted"/>
<dbReference type="AlphaFoldDB" id="A0A1V8M0T9"/>
<accession>A0A1V8M0T9</accession>
<evidence type="ECO:0000256" key="1">
    <source>
        <dbReference type="SAM" id="SignalP"/>
    </source>
</evidence>
<dbReference type="EMBL" id="LPUF01000005">
    <property type="protein sequence ID" value="OQK15165.1"/>
    <property type="molecule type" value="Genomic_DNA"/>
</dbReference>
<name>A0A1V8M0T9_9GAMM</name>
<organism evidence="2 3">
    <name type="scientific">Methyloprofundus sedimenti</name>
    <dbReference type="NCBI Taxonomy" id="1420851"/>
    <lineage>
        <taxon>Bacteria</taxon>
        <taxon>Pseudomonadati</taxon>
        <taxon>Pseudomonadota</taxon>
        <taxon>Gammaproteobacteria</taxon>
        <taxon>Methylococcales</taxon>
        <taxon>Methylococcaceae</taxon>
        <taxon>Methyloprofundus</taxon>
    </lineage>
</organism>
<dbReference type="Gene3D" id="2.40.128.640">
    <property type="match status" value="1"/>
</dbReference>